<organism evidence="1">
    <name type="scientific">Timema californicum</name>
    <name type="common">California timema</name>
    <name type="synonym">Walking stick</name>
    <dbReference type="NCBI Taxonomy" id="61474"/>
    <lineage>
        <taxon>Eukaryota</taxon>
        <taxon>Metazoa</taxon>
        <taxon>Ecdysozoa</taxon>
        <taxon>Arthropoda</taxon>
        <taxon>Hexapoda</taxon>
        <taxon>Insecta</taxon>
        <taxon>Pterygota</taxon>
        <taxon>Neoptera</taxon>
        <taxon>Polyneoptera</taxon>
        <taxon>Phasmatodea</taxon>
        <taxon>Timematodea</taxon>
        <taxon>Timematoidea</taxon>
        <taxon>Timematidae</taxon>
        <taxon>Timema</taxon>
    </lineage>
</organism>
<dbReference type="EMBL" id="OE180509">
    <property type="protein sequence ID" value="CAD7571433.1"/>
    <property type="molecule type" value="Genomic_DNA"/>
</dbReference>
<name>A0A7R9J332_TIMCA</name>
<dbReference type="AlphaFoldDB" id="A0A7R9J332"/>
<sequence>MFDETVLVGCNLPLTIRSTTHTYNERKELYFGFSVRPFAGFPGYSFFPPPTVPGGTPGIAPPTSDRANTYYDYTAAVAQQPGGTMLRSSEQMGNHSPLHRDHVAATYHQQQQQQQHSRHPVTQLDLTNGQLTPNNNTPLLTQALSDSLKGVTLAIDWTVNDRGSNTSWLYRGWFFTHGSLIFFHIGHSARWTPPPPPQQPPPPPPPQRHFSVSFAVMNNYQAAAAAAAQGFGPPASPHTANTRGAFPPANSPGPMDMYSSGAGDSVAGYVQAASPQPSGFPAIAVSRAPISYNPDNFKLYFPFTLIPSVSSFDLCYQLYSSPMASLVLTDSSKLTSDGFGKLPDKIMYPYAEPYDLQKHVFSSCLDHHGYRCGGKRQALWHRLNPPVLLPKMSVAVV</sequence>
<proteinExistence type="predicted"/>
<gene>
    <name evidence="1" type="ORF">TCMB3V08_LOCUS4108</name>
</gene>
<protein>
    <submittedName>
        <fullName evidence="1">(California timema) hypothetical protein</fullName>
    </submittedName>
</protein>
<reference evidence="1" key="1">
    <citation type="submission" date="2020-11" db="EMBL/GenBank/DDBJ databases">
        <authorList>
            <person name="Tran Van P."/>
        </authorList>
    </citation>
    <scope>NUCLEOTIDE SEQUENCE</scope>
</reference>
<accession>A0A7R9J332</accession>
<evidence type="ECO:0000313" key="1">
    <source>
        <dbReference type="EMBL" id="CAD7571433.1"/>
    </source>
</evidence>